<proteinExistence type="predicted"/>
<evidence type="ECO:0000313" key="1">
    <source>
        <dbReference type="EMBL" id="MBD2535385.1"/>
    </source>
</evidence>
<reference evidence="1 2" key="1">
    <citation type="journal article" date="2020" name="ISME J.">
        <title>Comparative genomics reveals insights into cyanobacterial evolution and habitat adaptation.</title>
        <authorList>
            <person name="Chen M.Y."/>
            <person name="Teng W.K."/>
            <person name="Zhao L."/>
            <person name="Hu C.X."/>
            <person name="Zhou Y.K."/>
            <person name="Han B.P."/>
            <person name="Song L.R."/>
            <person name="Shu W.S."/>
        </authorList>
    </citation>
    <scope>NUCLEOTIDE SEQUENCE [LARGE SCALE GENOMIC DNA]</scope>
    <source>
        <strain evidence="1 2">FACHB-838</strain>
    </source>
</reference>
<dbReference type="RefSeq" id="WP_190946220.1">
    <property type="nucleotide sequence ID" value="NZ_JACJSI010000269.1"/>
</dbReference>
<gene>
    <name evidence="1" type="ORF">H6G97_40720</name>
</gene>
<organism evidence="1 2">
    <name type="scientific">Nostoc flagelliforme FACHB-838</name>
    <dbReference type="NCBI Taxonomy" id="2692904"/>
    <lineage>
        <taxon>Bacteria</taxon>
        <taxon>Bacillati</taxon>
        <taxon>Cyanobacteriota</taxon>
        <taxon>Cyanophyceae</taxon>
        <taxon>Nostocales</taxon>
        <taxon>Nostocaceae</taxon>
        <taxon>Nostoc</taxon>
    </lineage>
</organism>
<protein>
    <submittedName>
        <fullName evidence="1">Uncharacterized protein</fullName>
    </submittedName>
</protein>
<evidence type="ECO:0000313" key="2">
    <source>
        <dbReference type="Proteomes" id="UP000623440"/>
    </source>
</evidence>
<dbReference type="Proteomes" id="UP000623440">
    <property type="component" value="Unassembled WGS sequence"/>
</dbReference>
<sequence length="90" mass="10337">MCRKFYFKDGVHRSKKATKPNFDLRFTANTSFITPTAHISKTFGDTCENRLEDDKQRPVRAMSMTGCPVSLLHFSIPRFPYLAPITSNHI</sequence>
<comment type="caution">
    <text evidence="1">The sequence shown here is derived from an EMBL/GenBank/DDBJ whole genome shotgun (WGS) entry which is preliminary data.</text>
</comment>
<keyword evidence="2" id="KW-1185">Reference proteome</keyword>
<accession>A0ABR8E2A4</accession>
<dbReference type="EMBL" id="JACJSI010000269">
    <property type="protein sequence ID" value="MBD2535385.1"/>
    <property type="molecule type" value="Genomic_DNA"/>
</dbReference>
<name>A0ABR8E2A4_9NOSO</name>